<gene>
    <name evidence="2" type="ORF">EDD75_0754</name>
</gene>
<evidence type="ECO:0000256" key="1">
    <source>
        <dbReference type="SAM" id="Coils"/>
    </source>
</evidence>
<evidence type="ECO:0000313" key="2">
    <source>
        <dbReference type="EMBL" id="RPF49928.1"/>
    </source>
</evidence>
<dbReference type="Proteomes" id="UP000282654">
    <property type="component" value="Unassembled WGS sequence"/>
</dbReference>
<proteinExistence type="predicted"/>
<name>A0A3N5BJS2_9THEO</name>
<dbReference type="RefSeq" id="WP_211328061.1">
    <property type="nucleotide sequence ID" value="NZ_RKRE01000001.1"/>
</dbReference>
<organism evidence="2 3">
    <name type="scientific">Thermodesulfitimonas autotrophica</name>
    <dbReference type="NCBI Taxonomy" id="1894989"/>
    <lineage>
        <taxon>Bacteria</taxon>
        <taxon>Bacillati</taxon>
        <taxon>Bacillota</taxon>
        <taxon>Clostridia</taxon>
        <taxon>Thermoanaerobacterales</taxon>
        <taxon>Thermoanaerobacteraceae</taxon>
        <taxon>Thermodesulfitimonas</taxon>
    </lineage>
</organism>
<accession>A0A3N5BJS2</accession>
<protein>
    <recommendedName>
        <fullName evidence="4">DUF5320 domain-containing protein</fullName>
    </recommendedName>
</protein>
<keyword evidence="1" id="KW-0175">Coiled coil</keyword>
<dbReference type="InterPro" id="IPR035205">
    <property type="entry name" value="DUF5320"/>
</dbReference>
<dbReference type="EMBL" id="RKRE01000001">
    <property type="protein sequence ID" value="RPF49928.1"/>
    <property type="molecule type" value="Genomic_DNA"/>
</dbReference>
<dbReference type="AlphaFoldDB" id="A0A3N5BJS2"/>
<dbReference type="Pfam" id="PF17253">
    <property type="entry name" value="DUF5320"/>
    <property type="match status" value="1"/>
</dbReference>
<evidence type="ECO:0000313" key="3">
    <source>
        <dbReference type="Proteomes" id="UP000282654"/>
    </source>
</evidence>
<keyword evidence="3" id="KW-1185">Reference proteome</keyword>
<comment type="caution">
    <text evidence="2">The sequence shown here is derived from an EMBL/GenBank/DDBJ whole genome shotgun (WGS) entry which is preliminary data.</text>
</comment>
<reference evidence="2 3" key="1">
    <citation type="submission" date="2018-11" db="EMBL/GenBank/DDBJ databases">
        <title>Genomic Encyclopedia of Type Strains, Phase IV (KMG-IV): sequencing the most valuable type-strain genomes for metagenomic binning, comparative biology and taxonomic classification.</title>
        <authorList>
            <person name="Goeker M."/>
        </authorList>
    </citation>
    <scope>NUCLEOTIDE SEQUENCE [LARGE SCALE GENOMIC DNA]</scope>
    <source>
        <strain evidence="2 3">DSM 102936</strain>
    </source>
</reference>
<feature type="coiled-coil region" evidence="1">
    <location>
        <begin position="41"/>
        <end position="68"/>
    </location>
</feature>
<evidence type="ECO:0008006" key="4">
    <source>
        <dbReference type="Google" id="ProtNLM"/>
    </source>
</evidence>
<sequence>MPWGYGYGFGRGFGFGRWHAAPWCRRRFWGAPYWYGFPEEKEFLKNEASFLRQQLEAIEKRLQELQKQE</sequence>